<sequence length="162" mass="18022">MKCYLVKSKLGIGRDFAVYDDEEAKNKVYEIDAKMGFGTKADIKDANGNIIYTAKGKVINIPRRMEFFSPDGSVAAKLTAKFSPIKSRLTMVLSDGAVWELAGNIVGKSYTVKSGDTTIVDINQKWMTIRDKYFVEIADDVDVVLALGLVWAVDIWREGKNN</sequence>
<reference evidence="2" key="1">
    <citation type="submission" date="2010-07" db="EMBL/GenBank/DDBJ databases">
        <authorList>
            <consortium name="CONSOLIDER consortium CSD2007-00005"/>
            <person name="Guazzaroni M.-E."/>
            <person name="Richter M."/>
            <person name="Garcia-Salamanca A."/>
            <person name="Yarza P."/>
            <person name="Ferrer M."/>
        </authorList>
    </citation>
    <scope>NUCLEOTIDE SEQUENCE</scope>
</reference>
<dbReference type="InterPro" id="IPR007612">
    <property type="entry name" value="LOR"/>
</dbReference>
<reference evidence="2" key="2">
    <citation type="journal article" date="2011" name="Microb. Ecol.">
        <title>Taxonomic and Functional Metagenomic Profiling of the Microbial Community in the Anoxic Sediment of a Sub-saline Shallow Lake (Laguna de Carrizo, Central Spain).</title>
        <authorList>
            <person name="Ferrer M."/>
            <person name="Guazzaroni M.E."/>
            <person name="Richter M."/>
            <person name="Garcia-Salamanca A."/>
            <person name="Yarza P."/>
            <person name="Suarez-Suarez A."/>
            <person name="Solano J."/>
            <person name="Alcaide M."/>
            <person name="van Dillewijn P."/>
            <person name="Molina-Henares M.A."/>
            <person name="Lopez-Cortes N."/>
            <person name="Al-Ramahi Y."/>
            <person name="Guerrero C."/>
            <person name="Acosta A."/>
            <person name="de Eugenio L.I."/>
            <person name="Martinez V."/>
            <person name="Marques S."/>
            <person name="Rojo F."/>
            <person name="Santero E."/>
            <person name="Genilloud O."/>
            <person name="Perez-Perez J."/>
            <person name="Rossello-Mora R."/>
            <person name="Ramos J.L."/>
        </authorList>
    </citation>
    <scope>NUCLEOTIDE SEQUENCE</scope>
</reference>
<evidence type="ECO:0000256" key="1">
    <source>
        <dbReference type="ARBA" id="ARBA00005437"/>
    </source>
</evidence>
<dbReference type="Pfam" id="PF04525">
    <property type="entry name" value="LOR"/>
    <property type="match status" value="1"/>
</dbReference>
<organism evidence="2">
    <name type="scientific">sediment metagenome</name>
    <dbReference type="NCBI Taxonomy" id="749907"/>
    <lineage>
        <taxon>unclassified sequences</taxon>
        <taxon>metagenomes</taxon>
        <taxon>ecological metagenomes</taxon>
    </lineage>
</organism>
<evidence type="ECO:0008006" key="3">
    <source>
        <dbReference type="Google" id="ProtNLM"/>
    </source>
</evidence>
<dbReference type="InterPro" id="IPR038595">
    <property type="entry name" value="LOR_sf"/>
</dbReference>
<dbReference type="SUPFAM" id="SSF54518">
    <property type="entry name" value="Tubby C-terminal domain-like"/>
    <property type="match status" value="1"/>
</dbReference>
<accession>D9PLB4</accession>
<name>D9PLB4_9ZZZZ</name>
<comment type="similarity">
    <text evidence="1">Belongs to the LOR family.</text>
</comment>
<dbReference type="InterPro" id="IPR025659">
    <property type="entry name" value="Tubby-like_C"/>
</dbReference>
<protein>
    <recommendedName>
        <fullName evidence="3">LURP-one-related family protein</fullName>
    </recommendedName>
</protein>
<dbReference type="AlphaFoldDB" id="D9PLB4"/>
<evidence type="ECO:0000313" key="2">
    <source>
        <dbReference type="EMBL" id="EFK95659.1"/>
    </source>
</evidence>
<gene>
    <name evidence="2" type="ORF">LDC_2337</name>
</gene>
<proteinExistence type="inferred from homology"/>
<dbReference type="EMBL" id="ADZX01000706">
    <property type="protein sequence ID" value="EFK95659.1"/>
    <property type="molecule type" value="Genomic_DNA"/>
</dbReference>
<dbReference type="Gene3D" id="2.40.160.200">
    <property type="entry name" value="LURP1-related"/>
    <property type="match status" value="1"/>
</dbReference>
<comment type="caution">
    <text evidence="2">The sequence shown here is derived from an EMBL/GenBank/DDBJ whole genome shotgun (WGS) entry which is preliminary data.</text>
</comment>